<sequence>MSDSDSSTAPEAHEDIMGATYRALLDHGFAALTMQDIADEAEKSKSLLHYHYDTKQDLLVAFLEHLIERGKERAAEHEDEPPAERLRNFVAGGLVDSDDEDWAFATALLELQAQAPYDDAYREQLARNEQFMRDHVADIVRAGVDAGDFRDVDPDATARLVLAAMDGARTERVVLEDDTPEVVHDALVEHVLDPLTVDAEGDE</sequence>
<dbReference type="Proteomes" id="UP001595660">
    <property type="component" value="Unassembled WGS sequence"/>
</dbReference>
<evidence type="ECO:0000313" key="8">
    <source>
        <dbReference type="Proteomes" id="UP001595660"/>
    </source>
</evidence>
<organism evidence="7 8">
    <name type="scientific">Halobacterium litoreum</name>
    <dbReference type="NCBI Taxonomy" id="2039234"/>
    <lineage>
        <taxon>Archaea</taxon>
        <taxon>Methanobacteriati</taxon>
        <taxon>Methanobacteriota</taxon>
        <taxon>Stenosarchaea group</taxon>
        <taxon>Halobacteria</taxon>
        <taxon>Halobacteriales</taxon>
        <taxon>Halobacteriaceae</taxon>
        <taxon>Halobacterium</taxon>
    </lineage>
</organism>
<dbReference type="GeneID" id="69116822"/>
<dbReference type="Pfam" id="PF00440">
    <property type="entry name" value="TetR_N"/>
    <property type="match status" value="1"/>
</dbReference>
<evidence type="ECO:0000256" key="1">
    <source>
        <dbReference type="ARBA" id="ARBA00022491"/>
    </source>
</evidence>
<name>A0ABD5NEE5_9EURY</name>
<dbReference type="InterPro" id="IPR036271">
    <property type="entry name" value="Tet_transcr_reg_TetR-rel_C_sf"/>
</dbReference>
<dbReference type="PROSITE" id="PS50977">
    <property type="entry name" value="HTH_TETR_2"/>
    <property type="match status" value="1"/>
</dbReference>
<evidence type="ECO:0000256" key="4">
    <source>
        <dbReference type="ARBA" id="ARBA00023163"/>
    </source>
</evidence>
<feature type="domain" description="HTH tetR-type" evidence="6">
    <location>
        <begin position="10"/>
        <end position="70"/>
    </location>
</feature>
<gene>
    <name evidence="7" type="ORF">ACFOKC_05895</name>
</gene>
<dbReference type="AlphaFoldDB" id="A0ABD5NEE5"/>
<dbReference type="SUPFAM" id="SSF46689">
    <property type="entry name" value="Homeodomain-like"/>
    <property type="match status" value="1"/>
</dbReference>
<dbReference type="EMBL" id="JBHRWN010000002">
    <property type="protein sequence ID" value="MFC3477253.1"/>
    <property type="molecule type" value="Genomic_DNA"/>
</dbReference>
<dbReference type="Gene3D" id="1.10.357.10">
    <property type="entry name" value="Tetracycline Repressor, domain 2"/>
    <property type="match status" value="1"/>
</dbReference>
<keyword evidence="1" id="KW-0678">Repressor</keyword>
<dbReference type="SUPFAM" id="SSF48498">
    <property type="entry name" value="Tetracyclin repressor-like, C-terminal domain"/>
    <property type="match status" value="1"/>
</dbReference>
<dbReference type="GO" id="GO:0003677">
    <property type="term" value="F:DNA binding"/>
    <property type="evidence" value="ECO:0007669"/>
    <property type="project" value="UniProtKB-UniRule"/>
</dbReference>
<dbReference type="Pfam" id="PF13977">
    <property type="entry name" value="TetR_C_6"/>
    <property type="match status" value="1"/>
</dbReference>
<keyword evidence="4" id="KW-0804">Transcription</keyword>
<evidence type="ECO:0000256" key="3">
    <source>
        <dbReference type="ARBA" id="ARBA00023125"/>
    </source>
</evidence>
<proteinExistence type="predicted"/>
<dbReference type="InterPro" id="IPR009057">
    <property type="entry name" value="Homeodomain-like_sf"/>
</dbReference>
<dbReference type="InterPro" id="IPR050109">
    <property type="entry name" value="HTH-type_TetR-like_transc_reg"/>
</dbReference>
<evidence type="ECO:0000256" key="2">
    <source>
        <dbReference type="ARBA" id="ARBA00023015"/>
    </source>
</evidence>
<evidence type="ECO:0000256" key="5">
    <source>
        <dbReference type="PROSITE-ProRule" id="PRU00335"/>
    </source>
</evidence>
<evidence type="ECO:0000313" key="7">
    <source>
        <dbReference type="EMBL" id="MFC3477253.1"/>
    </source>
</evidence>
<accession>A0ABD5NEE5</accession>
<protein>
    <submittedName>
        <fullName evidence="7">TetR/AcrR family transcriptional regulator</fullName>
    </submittedName>
</protein>
<feature type="DNA-binding region" description="H-T-H motif" evidence="5">
    <location>
        <begin position="33"/>
        <end position="52"/>
    </location>
</feature>
<comment type="caution">
    <text evidence="7">The sequence shown here is derived from an EMBL/GenBank/DDBJ whole genome shotgun (WGS) entry which is preliminary data.</text>
</comment>
<dbReference type="PANTHER" id="PTHR30055">
    <property type="entry name" value="HTH-TYPE TRANSCRIPTIONAL REGULATOR RUTR"/>
    <property type="match status" value="1"/>
</dbReference>
<dbReference type="InterPro" id="IPR039538">
    <property type="entry name" value="BetI_C"/>
</dbReference>
<dbReference type="PANTHER" id="PTHR30055:SF234">
    <property type="entry name" value="HTH-TYPE TRANSCRIPTIONAL REGULATOR BETI"/>
    <property type="match status" value="1"/>
</dbReference>
<keyword evidence="8" id="KW-1185">Reference proteome</keyword>
<keyword evidence="2" id="KW-0805">Transcription regulation</keyword>
<dbReference type="RefSeq" id="WP_232571615.1">
    <property type="nucleotide sequence ID" value="NZ_CP089466.1"/>
</dbReference>
<keyword evidence="3 5" id="KW-0238">DNA-binding</keyword>
<evidence type="ECO:0000259" key="6">
    <source>
        <dbReference type="PROSITE" id="PS50977"/>
    </source>
</evidence>
<dbReference type="InterPro" id="IPR001647">
    <property type="entry name" value="HTH_TetR"/>
</dbReference>
<reference evidence="7 8" key="1">
    <citation type="journal article" date="2019" name="Int. J. Syst. Evol. Microbiol.">
        <title>The Global Catalogue of Microorganisms (GCM) 10K type strain sequencing project: providing services to taxonomists for standard genome sequencing and annotation.</title>
        <authorList>
            <consortium name="The Broad Institute Genomics Platform"/>
            <consortium name="The Broad Institute Genome Sequencing Center for Infectious Disease"/>
            <person name="Wu L."/>
            <person name="Ma J."/>
        </authorList>
    </citation>
    <scope>NUCLEOTIDE SEQUENCE [LARGE SCALE GENOMIC DNA]</scope>
    <source>
        <strain evidence="7 8">CGMCC 1.12562</strain>
    </source>
</reference>